<dbReference type="Proteomes" id="UP001189122">
    <property type="component" value="Unassembled WGS sequence"/>
</dbReference>
<comment type="caution">
    <text evidence="2">The sequence shown here is derived from an EMBL/GenBank/DDBJ whole genome shotgun (WGS) entry which is preliminary data.</text>
</comment>
<organism evidence="2 3">
    <name type="scientific">Spirodela intermedia</name>
    <name type="common">Intermediate duckweed</name>
    <dbReference type="NCBI Taxonomy" id="51605"/>
    <lineage>
        <taxon>Eukaryota</taxon>
        <taxon>Viridiplantae</taxon>
        <taxon>Streptophyta</taxon>
        <taxon>Embryophyta</taxon>
        <taxon>Tracheophyta</taxon>
        <taxon>Spermatophyta</taxon>
        <taxon>Magnoliopsida</taxon>
        <taxon>Liliopsida</taxon>
        <taxon>Araceae</taxon>
        <taxon>Lemnoideae</taxon>
        <taxon>Spirodela</taxon>
    </lineage>
</organism>
<proteinExistence type="predicted"/>
<dbReference type="EMBL" id="CACRZD030000024">
    <property type="protein sequence ID" value="CAA6673878.1"/>
    <property type="molecule type" value="Genomic_DNA"/>
</dbReference>
<feature type="region of interest" description="Disordered" evidence="1">
    <location>
        <begin position="1"/>
        <end position="25"/>
    </location>
</feature>
<reference evidence="3" key="1">
    <citation type="journal article" date="2020" name="Sci. Rep.">
        <title>Chromosome-scale genome assembly for the duckweed Spirodela intermedia, integrating cytogenetic maps, PacBio and Oxford Nanopore libraries.</title>
        <authorList>
            <person name="Hoang P.T.N."/>
            <person name="Fiebig A."/>
            <person name="Novak P."/>
            <person name="Macas J."/>
            <person name="Cao H.X."/>
            <person name="Stepanenko A."/>
            <person name="Chen G."/>
            <person name="Borisjuk N."/>
            <person name="Scholz U."/>
            <person name="Schubert I."/>
        </authorList>
    </citation>
    <scope>NUCLEOTIDE SEQUENCE [LARGE SCALE GENOMIC DNA]</scope>
</reference>
<gene>
    <name evidence="2" type="ORF">SI7747_UN008798</name>
</gene>
<evidence type="ECO:0000313" key="2">
    <source>
        <dbReference type="EMBL" id="CAA6673878.1"/>
    </source>
</evidence>
<protein>
    <submittedName>
        <fullName evidence="2">Uncharacterized protein</fullName>
    </submittedName>
</protein>
<sequence>MEYLPAPEKTHAAGKPSQSSGGGEEEQMKIIVLIFLLFRSSGSRLCAALSPDGLTLVAFKFAVSGGPLPASRGWGEADEDLCWWPGVSGTNVLYFHINVVNMGHASKWASLS</sequence>
<evidence type="ECO:0000256" key="1">
    <source>
        <dbReference type="SAM" id="MobiDB-lite"/>
    </source>
</evidence>
<name>A0ABN7E7N8_SPIIN</name>
<accession>A0ABN7E7N8</accession>
<keyword evidence="3" id="KW-1185">Reference proteome</keyword>
<evidence type="ECO:0000313" key="3">
    <source>
        <dbReference type="Proteomes" id="UP001189122"/>
    </source>
</evidence>